<gene>
    <name evidence="8" type="ORF">CMC5_019840</name>
</gene>
<dbReference type="SUPFAM" id="SSF88946">
    <property type="entry name" value="Sigma2 domain of RNA polymerase sigma factors"/>
    <property type="match status" value="1"/>
</dbReference>
<dbReference type="NCBIfam" id="TIGR02937">
    <property type="entry name" value="sigma70-ECF"/>
    <property type="match status" value="1"/>
</dbReference>
<dbReference type="InterPro" id="IPR014284">
    <property type="entry name" value="RNA_pol_sigma-70_dom"/>
</dbReference>
<keyword evidence="5" id="KW-0804">Transcription</keyword>
<accession>A0A0K1EAD4</accession>
<evidence type="ECO:0000259" key="7">
    <source>
        <dbReference type="Pfam" id="PF08281"/>
    </source>
</evidence>
<keyword evidence="9" id="KW-1185">Reference proteome</keyword>
<dbReference type="STRING" id="52.CMC5_019840"/>
<keyword evidence="4" id="KW-0238">DNA-binding</keyword>
<evidence type="ECO:0000256" key="4">
    <source>
        <dbReference type="ARBA" id="ARBA00023125"/>
    </source>
</evidence>
<dbReference type="Pfam" id="PF08281">
    <property type="entry name" value="Sigma70_r4_2"/>
    <property type="match status" value="1"/>
</dbReference>
<dbReference type="OrthoDB" id="5511424at2"/>
<dbReference type="Gene3D" id="1.10.10.10">
    <property type="entry name" value="Winged helix-like DNA-binding domain superfamily/Winged helix DNA-binding domain"/>
    <property type="match status" value="1"/>
</dbReference>
<evidence type="ECO:0000256" key="1">
    <source>
        <dbReference type="ARBA" id="ARBA00010641"/>
    </source>
</evidence>
<feature type="domain" description="RNA polymerase sigma factor 70 region 4 type 2" evidence="7">
    <location>
        <begin position="144"/>
        <end position="191"/>
    </location>
</feature>
<keyword evidence="3" id="KW-0731">Sigma factor</keyword>
<dbReference type="Pfam" id="PF04542">
    <property type="entry name" value="Sigma70_r2"/>
    <property type="match status" value="1"/>
</dbReference>
<dbReference type="GO" id="GO:0006352">
    <property type="term" value="P:DNA-templated transcription initiation"/>
    <property type="evidence" value="ECO:0007669"/>
    <property type="project" value="InterPro"/>
</dbReference>
<dbReference type="InterPro" id="IPR013249">
    <property type="entry name" value="RNA_pol_sigma70_r4_t2"/>
</dbReference>
<evidence type="ECO:0000256" key="2">
    <source>
        <dbReference type="ARBA" id="ARBA00023015"/>
    </source>
</evidence>
<evidence type="ECO:0008006" key="10">
    <source>
        <dbReference type="Google" id="ProtNLM"/>
    </source>
</evidence>
<dbReference type="InterPro" id="IPR013324">
    <property type="entry name" value="RNA_pol_sigma_r3/r4-like"/>
</dbReference>
<comment type="similarity">
    <text evidence="1">Belongs to the sigma-70 factor family. ECF subfamily.</text>
</comment>
<organism evidence="8 9">
    <name type="scientific">Chondromyces crocatus</name>
    <dbReference type="NCBI Taxonomy" id="52"/>
    <lineage>
        <taxon>Bacteria</taxon>
        <taxon>Pseudomonadati</taxon>
        <taxon>Myxococcota</taxon>
        <taxon>Polyangia</taxon>
        <taxon>Polyangiales</taxon>
        <taxon>Polyangiaceae</taxon>
        <taxon>Chondromyces</taxon>
    </lineage>
</organism>
<name>A0A0K1EAD4_CHOCO</name>
<evidence type="ECO:0000256" key="3">
    <source>
        <dbReference type="ARBA" id="ARBA00023082"/>
    </source>
</evidence>
<dbReference type="InterPro" id="IPR007627">
    <property type="entry name" value="RNA_pol_sigma70_r2"/>
</dbReference>
<dbReference type="GO" id="GO:0016987">
    <property type="term" value="F:sigma factor activity"/>
    <property type="evidence" value="ECO:0007669"/>
    <property type="project" value="UniProtKB-KW"/>
</dbReference>
<evidence type="ECO:0000313" key="9">
    <source>
        <dbReference type="Proteomes" id="UP000067626"/>
    </source>
</evidence>
<dbReference type="AlphaFoldDB" id="A0A0K1EAD4"/>
<dbReference type="Gene3D" id="1.10.1740.10">
    <property type="match status" value="1"/>
</dbReference>
<dbReference type="PANTHER" id="PTHR43133:SF8">
    <property type="entry name" value="RNA POLYMERASE SIGMA FACTOR HI_1459-RELATED"/>
    <property type="match status" value="1"/>
</dbReference>
<dbReference type="InterPro" id="IPR039425">
    <property type="entry name" value="RNA_pol_sigma-70-like"/>
</dbReference>
<keyword evidence="2" id="KW-0805">Transcription regulation</keyword>
<reference evidence="8 9" key="1">
    <citation type="submission" date="2015-07" db="EMBL/GenBank/DDBJ databases">
        <title>Genome analysis of myxobacterium Chondromyces crocatus Cm c5 reveals a high potential for natural compound synthesis and the genetic basis for the loss of fruiting body formation.</title>
        <authorList>
            <person name="Zaburannyi N."/>
            <person name="Bunk B."/>
            <person name="Maier J."/>
            <person name="Overmann J."/>
            <person name="Mueller R."/>
        </authorList>
    </citation>
    <scope>NUCLEOTIDE SEQUENCE [LARGE SCALE GENOMIC DNA]</scope>
    <source>
        <strain evidence="8 9">Cm c5</strain>
    </source>
</reference>
<feature type="domain" description="RNA polymerase sigma-70 region 2" evidence="6">
    <location>
        <begin position="45"/>
        <end position="111"/>
    </location>
</feature>
<evidence type="ECO:0000259" key="6">
    <source>
        <dbReference type="Pfam" id="PF04542"/>
    </source>
</evidence>
<dbReference type="InterPro" id="IPR036388">
    <property type="entry name" value="WH-like_DNA-bd_sf"/>
</dbReference>
<dbReference type="InterPro" id="IPR013325">
    <property type="entry name" value="RNA_pol_sigma_r2"/>
</dbReference>
<sequence length="206" mass="23517">MVHVRSNPTHPIRANAPVTAPADAHDVRALEALQRGERKLALDTLMAAYGVQLYRYCYSIMGSRPLADDVHQTVFLQAYQGLESFEGTTFRAWLYAIAHNRCLDALKTNRRHDKRFRTQGYVPEEADERPSAEECIMRDFATAKLAECLDELSYPVRMAVILRFQEGFSYEEMSRICGERSATLKMRVARSMPVLRKCLEGKGVLR</sequence>
<evidence type="ECO:0000256" key="5">
    <source>
        <dbReference type="ARBA" id="ARBA00023163"/>
    </source>
</evidence>
<proteinExistence type="inferred from homology"/>
<dbReference type="SUPFAM" id="SSF88659">
    <property type="entry name" value="Sigma3 and sigma4 domains of RNA polymerase sigma factors"/>
    <property type="match status" value="1"/>
</dbReference>
<dbReference type="EMBL" id="CP012159">
    <property type="protein sequence ID" value="AKT37841.1"/>
    <property type="molecule type" value="Genomic_DNA"/>
</dbReference>
<dbReference type="GO" id="GO:0003677">
    <property type="term" value="F:DNA binding"/>
    <property type="evidence" value="ECO:0007669"/>
    <property type="project" value="UniProtKB-KW"/>
</dbReference>
<evidence type="ECO:0000313" key="8">
    <source>
        <dbReference type="EMBL" id="AKT37841.1"/>
    </source>
</evidence>
<dbReference type="Proteomes" id="UP000067626">
    <property type="component" value="Chromosome"/>
</dbReference>
<dbReference type="KEGG" id="ccro:CMC5_019840"/>
<protein>
    <recommendedName>
        <fullName evidence="10">RNA polymerase sigma factor</fullName>
    </recommendedName>
</protein>
<dbReference type="PANTHER" id="PTHR43133">
    <property type="entry name" value="RNA POLYMERASE ECF-TYPE SIGMA FACTO"/>
    <property type="match status" value="1"/>
</dbReference>